<organism evidence="4 5">
    <name type="scientific">Ornithinibacter aureus</name>
    <dbReference type="NCBI Taxonomy" id="622664"/>
    <lineage>
        <taxon>Bacteria</taxon>
        <taxon>Bacillati</taxon>
        <taxon>Actinomycetota</taxon>
        <taxon>Actinomycetes</taxon>
        <taxon>Micrococcales</taxon>
        <taxon>Intrasporangiaceae</taxon>
        <taxon>Ornithinibacter</taxon>
    </lineage>
</organism>
<dbReference type="SUPFAM" id="SSF53474">
    <property type="entry name" value="alpha/beta-Hydrolases"/>
    <property type="match status" value="1"/>
</dbReference>
<evidence type="ECO:0000256" key="2">
    <source>
        <dbReference type="SAM" id="MobiDB-lite"/>
    </source>
</evidence>
<dbReference type="Proteomes" id="UP001500390">
    <property type="component" value="Unassembled WGS sequence"/>
</dbReference>
<evidence type="ECO:0000313" key="4">
    <source>
        <dbReference type="EMBL" id="GAA4389664.1"/>
    </source>
</evidence>
<evidence type="ECO:0000259" key="3">
    <source>
        <dbReference type="Pfam" id="PF20434"/>
    </source>
</evidence>
<feature type="compositionally biased region" description="Basic and acidic residues" evidence="2">
    <location>
        <begin position="20"/>
        <end position="33"/>
    </location>
</feature>
<gene>
    <name evidence="4" type="ORF">GCM10023153_06130</name>
</gene>
<accession>A0ABP8JEP8</accession>
<dbReference type="InterPro" id="IPR029058">
    <property type="entry name" value="AB_hydrolase_fold"/>
</dbReference>
<dbReference type="EMBL" id="BAABFX010000010">
    <property type="protein sequence ID" value="GAA4389664.1"/>
    <property type="molecule type" value="Genomic_DNA"/>
</dbReference>
<feature type="domain" description="BD-FAE-like" evidence="3">
    <location>
        <begin position="41"/>
        <end position="216"/>
    </location>
</feature>
<comment type="caution">
    <text evidence="4">The sequence shown here is derived from an EMBL/GenBank/DDBJ whole genome shotgun (WGS) entry which is preliminary data.</text>
</comment>
<sequence>MSATLAPGRRWASVTQMSERPAERPADRTEITGPHRSDVYDVWEPDPHRARGVTVALIHGGFWRERYDRHHLAPLARALADDGFHVANLEYARAGMPGGGWPGTGTSVLAQLTAVHADSALPERIVAVGHSAGGHLALWVASADRAPWLTGAVALAPAADLGEVDRLGLSDHAARNLIGACPDDAPQAWADADPARQRLTRPTVIVSGERDDDVPASVIESYLATRTPDDPIHSAVALGADHFAVIDPQAPAYLLVLAEIEELTLATH</sequence>
<evidence type="ECO:0000256" key="1">
    <source>
        <dbReference type="ARBA" id="ARBA00022801"/>
    </source>
</evidence>
<feature type="region of interest" description="Disordered" evidence="2">
    <location>
        <begin position="1"/>
        <end position="33"/>
    </location>
</feature>
<keyword evidence="1 4" id="KW-0378">Hydrolase</keyword>
<dbReference type="PANTHER" id="PTHR48081">
    <property type="entry name" value="AB HYDROLASE SUPERFAMILY PROTEIN C4A8.06C"/>
    <property type="match status" value="1"/>
</dbReference>
<dbReference type="InterPro" id="IPR050300">
    <property type="entry name" value="GDXG_lipolytic_enzyme"/>
</dbReference>
<dbReference type="InterPro" id="IPR049492">
    <property type="entry name" value="BD-FAE-like_dom"/>
</dbReference>
<protein>
    <submittedName>
        <fullName evidence="4">Alpha/beta hydrolase</fullName>
    </submittedName>
</protein>
<dbReference type="GO" id="GO:0016787">
    <property type="term" value="F:hydrolase activity"/>
    <property type="evidence" value="ECO:0007669"/>
    <property type="project" value="UniProtKB-KW"/>
</dbReference>
<keyword evidence="5" id="KW-1185">Reference proteome</keyword>
<proteinExistence type="predicted"/>
<name>A0ABP8JEP8_9MICO</name>
<evidence type="ECO:0000313" key="5">
    <source>
        <dbReference type="Proteomes" id="UP001500390"/>
    </source>
</evidence>
<dbReference type="Pfam" id="PF20434">
    <property type="entry name" value="BD-FAE"/>
    <property type="match status" value="1"/>
</dbReference>
<dbReference type="Gene3D" id="3.40.50.1820">
    <property type="entry name" value="alpha/beta hydrolase"/>
    <property type="match status" value="1"/>
</dbReference>
<reference evidence="5" key="1">
    <citation type="journal article" date="2019" name="Int. J. Syst. Evol. Microbiol.">
        <title>The Global Catalogue of Microorganisms (GCM) 10K type strain sequencing project: providing services to taxonomists for standard genome sequencing and annotation.</title>
        <authorList>
            <consortium name="The Broad Institute Genomics Platform"/>
            <consortium name="The Broad Institute Genome Sequencing Center for Infectious Disease"/>
            <person name="Wu L."/>
            <person name="Ma J."/>
        </authorList>
    </citation>
    <scope>NUCLEOTIDE SEQUENCE [LARGE SCALE GENOMIC DNA]</scope>
    <source>
        <strain evidence="5">JCM 17738</strain>
    </source>
</reference>